<keyword evidence="5" id="KW-0560">Oxidoreductase</keyword>
<reference evidence="10 11" key="1">
    <citation type="journal article" date="2014" name="BMC Genomics">
        <title>Genome sequencing of four Aureobasidium pullulans varieties: biotechnological potential, stress tolerance, and description of new species.</title>
        <authorList>
            <person name="Gostin Ar C."/>
            <person name="Ohm R.A."/>
            <person name="Kogej T."/>
            <person name="Sonjak S."/>
            <person name="Turk M."/>
            <person name="Zajc J."/>
            <person name="Zalar P."/>
            <person name="Grube M."/>
            <person name="Sun H."/>
            <person name="Han J."/>
            <person name="Sharma A."/>
            <person name="Chiniquy J."/>
            <person name="Ngan C.Y."/>
            <person name="Lipzen A."/>
            <person name="Barry K."/>
            <person name="Grigoriev I.V."/>
            <person name="Gunde-Cimerman N."/>
        </authorList>
    </citation>
    <scope>NUCLEOTIDE SEQUENCE [LARGE SCALE GENOMIC DNA]</scope>
    <source>
        <strain evidence="10 11">CBS 110374</strain>
    </source>
</reference>
<proteinExistence type="inferred from homology"/>
<dbReference type="RefSeq" id="XP_040879075.1">
    <property type="nucleotide sequence ID" value="XM_041021939.1"/>
</dbReference>
<keyword evidence="11" id="KW-1185">Reference proteome</keyword>
<evidence type="ECO:0000256" key="6">
    <source>
        <dbReference type="ARBA" id="ARBA00023004"/>
    </source>
</evidence>
<evidence type="ECO:0000256" key="7">
    <source>
        <dbReference type="ARBA" id="ARBA00025795"/>
    </source>
</evidence>
<evidence type="ECO:0000256" key="3">
    <source>
        <dbReference type="ARBA" id="ARBA00022617"/>
    </source>
</evidence>
<dbReference type="PANTHER" id="PTHR33577">
    <property type="entry name" value="STERIGMATOCYSTIN BIOSYNTHESIS PEROXIDASE STCC-RELATED"/>
    <property type="match status" value="1"/>
</dbReference>
<evidence type="ECO:0000256" key="4">
    <source>
        <dbReference type="ARBA" id="ARBA00022723"/>
    </source>
</evidence>
<evidence type="ECO:0000256" key="8">
    <source>
        <dbReference type="SAM" id="SignalP"/>
    </source>
</evidence>
<keyword evidence="3" id="KW-0349">Heme</keyword>
<name>A0A074VWF0_AURM1</name>
<dbReference type="Proteomes" id="UP000030672">
    <property type="component" value="Unassembled WGS sequence"/>
</dbReference>
<feature type="signal peptide" evidence="8">
    <location>
        <begin position="1"/>
        <end position="17"/>
    </location>
</feature>
<evidence type="ECO:0000256" key="1">
    <source>
        <dbReference type="ARBA" id="ARBA00001970"/>
    </source>
</evidence>
<feature type="chain" id="PRO_5001700943" evidence="8">
    <location>
        <begin position="18"/>
        <end position="425"/>
    </location>
</feature>
<dbReference type="GO" id="GO:0046872">
    <property type="term" value="F:metal ion binding"/>
    <property type="evidence" value="ECO:0007669"/>
    <property type="project" value="UniProtKB-KW"/>
</dbReference>
<dbReference type="GeneID" id="63915312"/>
<keyword evidence="4" id="KW-0479">Metal-binding</keyword>
<keyword evidence="2 10" id="KW-0575">Peroxidase</keyword>
<dbReference type="Gene3D" id="1.10.489.10">
    <property type="entry name" value="Chloroperoxidase-like"/>
    <property type="match status" value="1"/>
</dbReference>
<dbReference type="Pfam" id="PF01328">
    <property type="entry name" value="Peroxidase_2"/>
    <property type="match status" value="1"/>
</dbReference>
<dbReference type="EMBL" id="KL584835">
    <property type="protein sequence ID" value="KEQ62052.1"/>
    <property type="molecule type" value="Genomic_DNA"/>
</dbReference>
<evidence type="ECO:0000256" key="5">
    <source>
        <dbReference type="ARBA" id="ARBA00023002"/>
    </source>
</evidence>
<keyword evidence="8" id="KW-0732">Signal</keyword>
<comment type="cofactor">
    <cofactor evidence="1">
        <name>heme b</name>
        <dbReference type="ChEBI" id="CHEBI:60344"/>
    </cofactor>
</comment>
<dbReference type="HOGENOM" id="CLU_029871_3_2_1"/>
<dbReference type="InterPro" id="IPR000028">
    <property type="entry name" value="Chloroperoxidase"/>
</dbReference>
<accession>A0A074VWF0</accession>
<evidence type="ECO:0000259" key="9">
    <source>
        <dbReference type="PROSITE" id="PS51405"/>
    </source>
</evidence>
<dbReference type="PANTHER" id="PTHR33577:SF1">
    <property type="entry name" value="HEME HALOPEROXIDASE FAMILY PROFILE DOMAIN-CONTAINING PROTEIN"/>
    <property type="match status" value="1"/>
</dbReference>
<keyword evidence="6" id="KW-0408">Iron</keyword>
<dbReference type="GO" id="GO:0004601">
    <property type="term" value="F:peroxidase activity"/>
    <property type="evidence" value="ECO:0007669"/>
    <property type="project" value="UniProtKB-KW"/>
</dbReference>
<feature type="domain" description="Heme haloperoxidase family profile" evidence="9">
    <location>
        <begin position="73"/>
        <end position="317"/>
    </location>
</feature>
<comment type="similarity">
    <text evidence="7">Belongs to the chloroperoxidase family.</text>
</comment>
<dbReference type="PROSITE" id="PS51405">
    <property type="entry name" value="HEME_HALOPEROXIDASE"/>
    <property type="match status" value="1"/>
</dbReference>
<evidence type="ECO:0000313" key="10">
    <source>
        <dbReference type="EMBL" id="KEQ62052.1"/>
    </source>
</evidence>
<dbReference type="AlphaFoldDB" id="A0A074VWF0"/>
<dbReference type="SMR" id="A0A074VWF0"/>
<gene>
    <name evidence="10" type="ORF">M437DRAFT_50051</name>
</gene>
<organism evidence="10 11">
    <name type="scientific">Aureobasidium melanogenum (strain CBS 110374)</name>
    <name type="common">Aureobasidium pullulans var. melanogenum</name>
    <dbReference type="NCBI Taxonomy" id="1043003"/>
    <lineage>
        <taxon>Eukaryota</taxon>
        <taxon>Fungi</taxon>
        <taxon>Dikarya</taxon>
        <taxon>Ascomycota</taxon>
        <taxon>Pezizomycotina</taxon>
        <taxon>Dothideomycetes</taxon>
        <taxon>Dothideomycetidae</taxon>
        <taxon>Dothideales</taxon>
        <taxon>Saccotheciaceae</taxon>
        <taxon>Aureobasidium</taxon>
    </lineage>
</organism>
<evidence type="ECO:0000256" key="2">
    <source>
        <dbReference type="ARBA" id="ARBA00022559"/>
    </source>
</evidence>
<dbReference type="InterPro" id="IPR036851">
    <property type="entry name" value="Chloroperoxidase-like_sf"/>
</dbReference>
<dbReference type="SUPFAM" id="SSF47571">
    <property type="entry name" value="Cloroperoxidase"/>
    <property type="match status" value="1"/>
</dbReference>
<protein>
    <submittedName>
        <fullName evidence="10">Cloroperoxidase</fullName>
    </submittedName>
</protein>
<evidence type="ECO:0000313" key="11">
    <source>
        <dbReference type="Proteomes" id="UP000030672"/>
    </source>
</evidence>
<sequence length="425" mass="45293">MPRILQALLCLAPLAAAFPASVLEAVKYHPGLQARANEILQERQAGAAAAQTLFEPVPIFNAAEQYGNVSAGSGHEYVAPGPNDLRGPCPGLNAFANHNFLPHNGYATIEQFIEATSEVVGMGPDLAAFLSVYGAAIDGDGLSWSIGGTPGPGVGLPLSGLGNGISGSHNKYESDASPTRPDLYEAGNDYKTVAKQFEQLISMSPGGQVTLESLTAFRSVRFDTQIANNPYFFNGPFTGVLVQPAAYTFIYRFMANHSAEAPYGYLSYDTIKSWFGITGSQGSYVAHQGQEQIPNNWYKRAIAYPYSIPYFQVDLLNAALLHPKFLNIGGNLGKTNTFTGVDVTNLTGGVFNAAGLLQGNNAACFAFQFATQAKPDVALSVFNVVNKALGSVLSVLGCPQLQHIDDEQLMQFPGYQKSTQAGITK</sequence>